<evidence type="ECO:0000313" key="3">
    <source>
        <dbReference type="Proteomes" id="UP001519290"/>
    </source>
</evidence>
<evidence type="ECO:0000313" key="2">
    <source>
        <dbReference type="EMBL" id="MBP2381161.1"/>
    </source>
</evidence>
<feature type="region of interest" description="Disordered" evidence="1">
    <location>
        <begin position="267"/>
        <end position="288"/>
    </location>
</feature>
<dbReference type="Proteomes" id="UP001519290">
    <property type="component" value="Unassembled WGS sequence"/>
</dbReference>
<sequence>MASFLSGLSGRHQMHSHPLLEELVGQSIVHTRVASRGTWTVTARGWVLHSRVQQVAGPSQGPDEGTTESSVVGLRDPRLLGAAIAGAEMLGDGFLALALSTPAGPLRLTTPPRWRLEGPRGARLRAEEKGRLDARPGGAPVHAAPETLATYTASRPSDLEEQLRETGRHTWIHPGHVVDLLSRSGALEDAEFERRGPDLLGRLLGRGEIRAGFVTDGRFTPWNLPLAEVVEHIGTTWEAIGGRTPGPDMIAWFELSEKGRDALGPTSAQAMPPGMSGYDSPGVVGGFR</sequence>
<dbReference type="RefSeq" id="WP_209900116.1">
    <property type="nucleotide sequence ID" value="NZ_BAAAJW010000018.1"/>
</dbReference>
<gene>
    <name evidence="2" type="ORF">JOF43_001118</name>
</gene>
<proteinExistence type="predicted"/>
<accession>A0ABS4WYH5</accession>
<dbReference type="EMBL" id="JAGIOD010000001">
    <property type="protein sequence ID" value="MBP2381161.1"/>
    <property type="molecule type" value="Genomic_DNA"/>
</dbReference>
<keyword evidence="3" id="KW-1185">Reference proteome</keyword>
<name>A0ABS4WYH5_9MICO</name>
<reference evidence="2 3" key="1">
    <citation type="submission" date="2021-03" db="EMBL/GenBank/DDBJ databases">
        <title>Sequencing the genomes of 1000 actinobacteria strains.</title>
        <authorList>
            <person name="Klenk H.-P."/>
        </authorList>
    </citation>
    <scope>NUCLEOTIDE SEQUENCE [LARGE SCALE GENOMIC DNA]</scope>
    <source>
        <strain evidence="2 3">DSM 14566</strain>
    </source>
</reference>
<organism evidence="2 3">
    <name type="scientific">Brachybacterium sacelli</name>
    <dbReference type="NCBI Taxonomy" id="173364"/>
    <lineage>
        <taxon>Bacteria</taxon>
        <taxon>Bacillati</taxon>
        <taxon>Actinomycetota</taxon>
        <taxon>Actinomycetes</taxon>
        <taxon>Micrococcales</taxon>
        <taxon>Dermabacteraceae</taxon>
        <taxon>Brachybacterium</taxon>
    </lineage>
</organism>
<evidence type="ECO:0000256" key="1">
    <source>
        <dbReference type="SAM" id="MobiDB-lite"/>
    </source>
</evidence>
<comment type="caution">
    <text evidence="2">The sequence shown here is derived from an EMBL/GenBank/DDBJ whole genome shotgun (WGS) entry which is preliminary data.</text>
</comment>
<protein>
    <submittedName>
        <fullName evidence="2">Uncharacterized protein</fullName>
    </submittedName>
</protein>